<dbReference type="RefSeq" id="WP_194562598.1">
    <property type="nucleotide sequence ID" value="NZ_JADKPV010000002.1"/>
</dbReference>
<dbReference type="Gene3D" id="3.40.30.10">
    <property type="entry name" value="Glutaredoxin"/>
    <property type="match status" value="1"/>
</dbReference>
<evidence type="ECO:0000259" key="1">
    <source>
        <dbReference type="Pfam" id="PF01323"/>
    </source>
</evidence>
<proteinExistence type="predicted"/>
<reference evidence="2" key="1">
    <citation type="submission" date="2020-11" db="EMBL/GenBank/DDBJ databases">
        <title>Multidrug resistant novel bacterium Savagea serpentis sp. nov., isolated from the scats of a vine snake (Ahaetulla nasuta).</title>
        <authorList>
            <person name="Venkata Ramana V."/>
            <person name="Vikas Patil S."/>
            <person name="Yogita Lugani V."/>
        </authorList>
    </citation>
    <scope>NUCLEOTIDE SEQUENCE</scope>
    <source>
        <strain evidence="2">SN6</strain>
    </source>
</reference>
<evidence type="ECO:0000313" key="2">
    <source>
        <dbReference type="EMBL" id="MBF4501124.1"/>
    </source>
</evidence>
<dbReference type="PANTHER" id="PTHR13887">
    <property type="entry name" value="GLUTATHIONE S-TRANSFERASE KAPPA"/>
    <property type="match status" value="1"/>
</dbReference>
<dbReference type="GO" id="GO:0016491">
    <property type="term" value="F:oxidoreductase activity"/>
    <property type="evidence" value="ECO:0007669"/>
    <property type="project" value="InterPro"/>
</dbReference>
<organism evidence="2 3">
    <name type="scientific">Savagea serpentis</name>
    <dbReference type="NCBI Taxonomy" id="2785297"/>
    <lineage>
        <taxon>Bacteria</taxon>
        <taxon>Bacillati</taxon>
        <taxon>Bacillota</taxon>
        <taxon>Bacilli</taxon>
        <taxon>Bacillales</taxon>
        <taxon>Caryophanaceae</taxon>
        <taxon>Savagea</taxon>
    </lineage>
</organism>
<dbReference type="SUPFAM" id="SSF52833">
    <property type="entry name" value="Thioredoxin-like"/>
    <property type="match status" value="1"/>
</dbReference>
<feature type="domain" description="DSBA-like thioredoxin" evidence="1">
    <location>
        <begin position="3"/>
        <end position="204"/>
    </location>
</feature>
<accession>A0A8J7KLD2</accession>
<dbReference type="EMBL" id="JADKPV010000002">
    <property type="protein sequence ID" value="MBF4501124.1"/>
    <property type="molecule type" value="Genomic_DNA"/>
</dbReference>
<dbReference type="Pfam" id="PF01323">
    <property type="entry name" value="DSBA"/>
    <property type="match status" value="1"/>
</dbReference>
<keyword evidence="3" id="KW-1185">Reference proteome</keyword>
<comment type="caution">
    <text evidence="2">The sequence shown here is derived from an EMBL/GenBank/DDBJ whole genome shotgun (WGS) entry which is preliminary data.</text>
</comment>
<dbReference type="PANTHER" id="PTHR13887:SF41">
    <property type="entry name" value="THIOREDOXIN SUPERFAMILY PROTEIN"/>
    <property type="match status" value="1"/>
</dbReference>
<sequence length="236" mass="26040">MKIEVWSDFVCPFCYIGKRRLEEALKMSPYGDQVTVEYKAYELDPTAPASTDEKYHESLARKYGKSEEEALGMMENMAAQAKTVGLDYNLDALTPANTFKAHRLAKFAKTKGLDIEFTERVLRAYFIEGQKIGLDEVLIPLATEVGLDEAEVKEVLSSNAFEEEVRTDIAEASQVGVRGVPFFVMDRKYAMSGGQPAEVFVQAIEKVAQEAGLQPALQVLGDEDAGGMCADGKCEI</sequence>
<name>A0A8J7KLD2_9BACL</name>
<evidence type="ECO:0000313" key="3">
    <source>
        <dbReference type="Proteomes" id="UP000622653"/>
    </source>
</evidence>
<dbReference type="InterPro" id="IPR036249">
    <property type="entry name" value="Thioredoxin-like_sf"/>
</dbReference>
<dbReference type="Proteomes" id="UP000622653">
    <property type="component" value="Unassembled WGS sequence"/>
</dbReference>
<dbReference type="AlphaFoldDB" id="A0A8J7KLD2"/>
<dbReference type="CDD" id="cd03024">
    <property type="entry name" value="DsbA_FrnE"/>
    <property type="match status" value="1"/>
</dbReference>
<protein>
    <submittedName>
        <fullName evidence="2">DsbA family oxidoreductase</fullName>
    </submittedName>
</protein>
<dbReference type="InterPro" id="IPR001853">
    <property type="entry name" value="DSBA-like_thioredoxin_dom"/>
</dbReference>
<gene>
    <name evidence="2" type="ORF">IRY55_07070</name>
</gene>